<dbReference type="EMBL" id="CM037021">
    <property type="protein sequence ID" value="KAH7669136.1"/>
    <property type="molecule type" value="Genomic_DNA"/>
</dbReference>
<gene>
    <name evidence="1" type="ORF">IHE45_11G057800</name>
</gene>
<protein>
    <submittedName>
        <fullName evidence="1">Uncharacterized protein</fullName>
    </submittedName>
</protein>
<sequence length="32" mass="3747">MPQKRVSTRAAYCNLPNLLTKTKSFHHLPRHT</sequence>
<organism evidence="1 2">
    <name type="scientific">Dioscorea alata</name>
    <name type="common">Purple yam</name>
    <dbReference type="NCBI Taxonomy" id="55571"/>
    <lineage>
        <taxon>Eukaryota</taxon>
        <taxon>Viridiplantae</taxon>
        <taxon>Streptophyta</taxon>
        <taxon>Embryophyta</taxon>
        <taxon>Tracheophyta</taxon>
        <taxon>Spermatophyta</taxon>
        <taxon>Magnoliopsida</taxon>
        <taxon>Liliopsida</taxon>
        <taxon>Dioscoreales</taxon>
        <taxon>Dioscoreaceae</taxon>
        <taxon>Dioscorea</taxon>
    </lineage>
</organism>
<reference evidence="2" key="1">
    <citation type="journal article" date="2022" name="Nat. Commun.">
        <title>Chromosome evolution and the genetic basis of agronomically important traits in greater yam.</title>
        <authorList>
            <person name="Bredeson J.V."/>
            <person name="Lyons J.B."/>
            <person name="Oniyinde I.O."/>
            <person name="Okereke N.R."/>
            <person name="Kolade O."/>
            <person name="Nnabue I."/>
            <person name="Nwadili C.O."/>
            <person name="Hribova E."/>
            <person name="Parker M."/>
            <person name="Nwogha J."/>
            <person name="Shu S."/>
            <person name="Carlson J."/>
            <person name="Kariba R."/>
            <person name="Muthemba S."/>
            <person name="Knop K."/>
            <person name="Barton G.J."/>
            <person name="Sherwood A.V."/>
            <person name="Lopez-Montes A."/>
            <person name="Asiedu R."/>
            <person name="Jamnadass R."/>
            <person name="Muchugi A."/>
            <person name="Goodstein D."/>
            <person name="Egesi C.N."/>
            <person name="Featherston J."/>
            <person name="Asfaw A."/>
            <person name="Simpson G.G."/>
            <person name="Dolezel J."/>
            <person name="Hendre P.S."/>
            <person name="Van Deynze A."/>
            <person name="Kumar P.L."/>
            <person name="Obidiegwu J.E."/>
            <person name="Bhattacharjee R."/>
            <person name="Rokhsar D.S."/>
        </authorList>
    </citation>
    <scope>NUCLEOTIDE SEQUENCE [LARGE SCALE GENOMIC DNA]</scope>
    <source>
        <strain evidence="2">cv. TDa95/00328</strain>
    </source>
</reference>
<proteinExistence type="predicted"/>
<evidence type="ECO:0000313" key="2">
    <source>
        <dbReference type="Proteomes" id="UP000827976"/>
    </source>
</evidence>
<accession>A0ACB7V6M3</accession>
<name>A0ACB7V6M3_DIOAL</name>
<evidence type="ECO:0000313" key="1">
    <source>
        <dbReference type="EMBL" id="KAH7669136.1"/>
    </source>
</evidence>
<keyword evidence="2" id="KW-1185">Reference proteome</keyword>
<dbReference type="Proteomes" id="UP000827976">
    <property type="component" value="Chromosome 11"/>
</dbReference>
<comment type="caution">
    <text evidence="1">The sequence shown here is derived from an EMBL/GenBank/DDBJ whole genome shotgun (WGS) entry which is preliminary data.</text>
</comment>